<feature type="transmembrane region" description="Helical" evidence="6">
    <location>
        <begin position="737"/>
        <end position="754"/>
    </location>
</feature>
<evidence type="ECO:0000256" key="1">
    <source>
        <dbReference type="ARBA" id="ARBA00004651"/>
    </source>
</evidence>
<dbReference type="GO" id="GO:0022857">
    <property type="term" value="F:transmembrane transporter activity"/>
    <property type="evidence" value="ECO:0007669"/>
    <property type="project" value="TreeGrafter"/>
</dbReference>
<feature type="transmembrane region" description="Helical" evidence="6">
    <location>
        <begin position="287"/>
        <end position="307"/>
    </location>
</feature>
<dbReference type="Pfam" id="PF12704">
    <property type="entry name" value="MacB_PCD"/>
    <property type="match status" value="2"/>
</dbReference>
<feature type="transmembrane region" description="Helical" evidence="6">
    <location>
        <begin position="380"/>
        <end position="399"/>
    </location>
</feature>
<organism evidence="9">
    <name type="scientific">Sphingobacterium sp. (strain 21)</name>
    <dbReference type="NCBI Taxonomy" id="743722"/>
    <lineage>
        <taxon>Bacteria</taxon>
        <taxon>Pseudomonadati</taxon>
        <taxon>Bacteroidota</taxon>
        <taxon>Sphingobacteriia</taxon>
        <taxon>Sphingobacteriales</taxon>
        <taxon>Sphingobacteriaceae</taxon>
        <taxon>Sphingobacterium</taxon>
    </lineage>
</organism>
<dbReference type="KEGG" id="shg:Sph21_1221"/>
<feature type="domain" description="ABC3 transporter permease C-terminal" evidence="7">
    <location>
        <begin position="294"/>
        <end position="407"/>
    </location>
</feature>
<dbReference type="InterPro" id="IPR003838">
    <property type="entry name" value="ABC3_permease_C"/>
</dbReference>
<dbReference type="OrthoDB" id="1451596at2"/>
<keyword evidence="5 6" id="KW-0472">Membrane</keyword>
<dbReference type="EMBL" id="CP002584">
    <property type="protein sequence ID" value="ADZ77788.1"/>
    <property type="molecule type" value="Genomic_DNA"/>
</dbReference>
<comment type="subcellular location">
    <subcellularLocation>
        <location evidence="1">Cell membrane</location>
        <topology evidence="1">Multi-pass membrane protein</topology>
    </subcellularLocation>
</comment>
<sequence length="805" mass="90658">MINHHLKATLRYLWRNRLFTGLNILGLAIGISASWIIFRMVSFEFSYDRLQPDRERVFQVTFQSKTDDGRGGAMPFVPKAALPTLLHDISGIEHVAPLYYRNFSRVKVFNGLVKDGVTEQVATLPGYFKIIEYKWLAGKPEQALSKPDQVVLTASRASQYFPKTEYTEIIGKTIIYNDTLMTTVSGVVADLDYLNSFPAQEFFALNQEELSSTDWVSLSSNELLFIKLKKEVASKTVLNQLNSLNLKINRALFKQYHFTSSFDFLPLPEKHFAVQFGAHTRTASKPVLYGLIGIAAFLLALACINYINLTTAHLPQRSKEIGIRKTLGGLPSSIIQSYLLETFVLCLLAVLLSVFFTFLSLRVFSAYIPEGMNDFSNYPVMLLFALLLITGITFIAGLYPSWLATRVQTVRVLKGETKQSIRGYQLNLRKGLIVFQFVIAQVFVICSIIIGQQLKYTLDKDLGFEHEAILTVEIPYKLQQDSLFQGAQFVLKQRLAQHPEIAAVSLGDLPMIDRMTAWLMDYRGKNGTIQKQVMFKNIDNNYLDLYQIPLLAGRNVQLTDTVRELLLNETALKAFGFSRAEEAIGQTLYQGNMPRTIVGVIKDFHQFNLKSTIDLLGFTAQKPGLTTFNIKLSSPKVSSWKKAIALIEQEWKQVYPTVPFSYQFYNDTIKSLYRQEHSTSRLVNVATAITLLISCLGLYGLAAFTAFQRTKEIGIRKVLGATVGGIASLLSKDFIKLVLIALMIATPIAWWAMNKWLENFAFKITVQWWMFAFAGLGAVTIALLTVSYQAIKAAIANPVDSLRSE</sequence>
<feature type="transmembrane region" description="Helical" evidence="6">
    <location>
        <begin position="20"/>
        <end position="41"/>
    </location>
</feature>
<protein>
    <recommendedName>
        <fullName evidence="10">ABC transporter permease</fullName>
    </recommendedName>
</protein>
<feature type="transmembrane region" description="Helical" evidence="6">
    <location>
        <begin position="432"/>
        <end position="450"/>
    </location>
</feature>
<dbReference type="Pfam" id="PF02687">
    <property type="entry name" value="FtsX"/>
    <property type="match status" value="2"/>
</dbReference>
<evidence type="ECO:0000256" key="6">
    <source>
        <dbReference type="SAM" id="Phobius"/>
    </source>
</evidence>
<dbReference type="AlphaFoldDB" id="F4CE27"/>
<gene>
    <name evidence="9" type="ordered locus">Sph21_1221</name>
</gene>
<dbReference type="InterPro" id="IPR025857">
    <property type="entry name" value="MacB_PCD"/>
</dbReference>
<keyword evidence="4 6" id="KW-1133">Transmembrane helix</keyword>
<keyword evidence="2" id="KW-1003">Cell membrane</keyword>
<evidence type="ECO:0000313" key="9">
    <source>
        <dbReference type="EMBL" id="ADZ77788.1"/>
    </source>
</evidence>
<dbReference type="HOGENOM" id="CLU_008713_1_0_10"/>
<reference evidence="9" key="1">
    <citation type="submission" date="2011-03" db="EMBL/GenBank/DDBJ databases">
        <title>Complete sequence of Sphingobacterium sp. 21.</title>
        <authorList>
            <consortium name="US DOE Joint Genome Institute"/>
            <person name="Lucas S."/>
            <person name="Copeland A."/>
            <person name="Lapidus A."/>
            <person name="Cheng J.-F."/>
            <person name="Goodwin L."/>
            <person name="Pitluck S."/>
            <person name="Davenport K."/>
            <person name="Detter J.C."/>
            <person name="Han C."/>
            <person name="Tapia R."/>
            <person name="Land M."/>
            <person name="Hauser L."/>
            <person name="Kyrpides N."/>
            <person name="Ivanova N."/>
            <person name="Ovchinnikova G."/>
            <person name="Pagani I."/>
            <person name="Siebers A.K."/>
            <person name="Allgaier M."/>
            <person name="Thelen M.P."/>
            <person name="Hugenholtz P."/>
            <person name="Woyke T."/>
        </authorList>
    </citation>
    <scope>NUCLEOTIDE SEQUENCE</scope>
    <source>
        <strain evidence="9">21</strain>
    </source>
</reference>
<feature type="domain" description="ABC3 transporter permease C-terminal" evidence="7">
    <location>
        <begin position="685"/>
        <end position="798"/>
    </location>
</feature>
<evidence type="ECO:0008006" key="10">
    <source>
        <dbReference type="Google" id="ProtNLM"/>
    </source>
</evidence>
<feature type="transmembrane region" description="Helical" evidence="6">
    <location>
        <begin position="766"/>
        <end position="786"/>
    </location>
</feature>
<evidence type="ECO:0000259" key="7">
    <source>
        <dbReference type="Pfam" id="PF02687"/>
    </source>
</evidence>
<proteinExistence type="predicted"/>
<evidence type="ECO:0000256" key="5">
    <source>
        <dbReference type="ARBA" id="ARBA00023136"/>
    </source>
</evidence>
<feature type="domain" description="MacB-like periplasmic core" evidence="8">
    <location>
        <begin position="20"/>
        <end position="243"/>
    </location>
</feature>
<feature type="domain" description="MacB-like periplasmic core" evidence="8">
    <location>
        <begin position="438"/>
        <end position="606"/>
    </location>
</feature>
<dbReference type="STRING" id="743722.Sph21_1221"/>
<dbReference type="PATRIC" id="fig|743722.3.peg.1308"/>
<evidence type="ECO:0000259" key="8">
    <source>
        <dbReference type="Pfam" id="PF12704"/>
    </source>
</evidence>
<dbReference type="eggNOG" id="COG0577">
    <property type="taxonomic scope" value="Bacteria"/>
</dbReference>
<feature type="transmembrane region" description="Helical" evidence="6">
    <location>
        <begin position="682"/>
        <end position="707"/>
    </location>
</feature>
<feature type="transmembrane region" description="Helical" evidence="6">
    <location>
        <begin position="338"/>
        <end position="359"/>
    </location>
</feature>
<name>F4CE27_SPHS2</name>
<evidence type="ECO:0000256" key="4">
    <source>
        <dbReference type="ARBA" id="ARBA00022989"/>
    </source>
</evidence>
<dbReference type="InterPro" id="IPR050250">
    <property type="entry name" value="Macrolide_Exporter_MacB"/>
</dbReference>
<keyword evidence="3 6" id="KW-0812">Transmembrane</keyword>
<dbReference type="PANTHER" id="PTHR30572:SF18">
    <property type="entry name" value="ABC-TYPE MACROLIDE FAMILY EXPORT SYSTEM PERMEASE COMPONENT 2"/>
    <property type="match status" value="1"/>
</dbReference>
<dbReference type="GO" id="GO:0005886">
    <property type="term" value="C:plasma membrane"/>
    <property type="evidence" value="ECO:0007669"/>
    <property type="project" value="UniProtKB-SubCell"/>
</dbReference>
<dbReference type="PANTHER" id="PTHR30572">
    <property type="entry name" value="MEMBRANE COMPONENT OF TRANSPORTER-RELATED"/>
    <property type="match status" value="1"/>
</dbReference>
<evidence type="ECO:0000256" key="2">
    <source>
        <dbReference type="ARBA" id="ARBA00022475"/>
    </source>
</evidence>
<accession>F4CE27</accession>
<evidence type="ECO:0000256" key="3">
    <source>
        <dbReference type="ARBA" id="ARBA00022692"/>
    </source>
</evidence>